<gene>
    <name evidence="1" type="ORF">CEXT_8051</name>
</gene>
<proteinExistence type="predicted"/>
<evidence type="ECO:0000313" key="2">
    <source>
        <dbReference type="Proteomes" id="UP001054945"/>
    </source>
</evidence>
<accession>A0AAV4PVT1</accession>
<dbReference type="Proteomes" id="UP001054945">
    <property type="component" value="Unassembled WGS sequence"/>
</dbReference>
<dbReference type="AlphaFoldDB" id="A0AAV4PVT1"/>
<feature type="non-terminal residue" evidence="1">
    <location>
        <position position="81"/>
    </location>
</feature>
<keyword evidence="2" id="KW-1185">Reference proteome</keyword>
<sequence length="81" mass="8951">MIKSLSIDISGVSSDLSEILTCFVKISDKYLSIGKTVDQNVFQSCSKRAVREKYVNTRDAADSVFPVATLNNYISDVLVDQ</sequence>
<comment type="caution">
    <text evidence="1">The sequence shown here is derived from an EMBL/GenBank/DDBJ whole genome shotgun (WGS) entry which is preliminary data.</text>
</comment>
<organism evidence="1 2">
    <name type="scientific">Caerostris extrusa</name>
    <name type="common">Bark spider</name>
    <name type="synonym">Caerostris bankana</name>
    <dbReference type="NCBI Taxonomy" id="172846"/>
    <lineage>
        <taxon>Eukaryota</taxon>
        <taxon>Metazoa</taxon>
        <taxon>Ecdysozoa</taxon>
        <taxon>Arthropoda</taxon>
        <taxon>Chelicerata</taxon>
        <taxon>Arachnida</taxon>
        <taxon>Araneae</taxon>
        <taxon>Araneomorphae</taxon>
        <taxon>Entelegynae</taxon>
        <taxon>Araneoidea</taxon>
        <taxon>Araneidae</taxon>
        <taxon>Caerostris</taxon>
    </lineage>
</organism>
<name>A0AAV4PVT1_CAEEX</name>
<evidence type="ECO:0000313" key="1">
    <source>
        <dbReference type="EMBL" id="GIX99282.1"/>
    </source>
</evidence>
<dbReference type="EMBL" id="BPLR01005023">
    <property type="protein sequence ID" value="GIX99282.1"/>
    <property type="molecule type" value="Genomic_DNA"/>
</dbReference>
<reference evidence="1 2" key="1">
    <citation type="submission" date="2021-06" db="EMBL/GenBank/DDBJ databases">
        <title>Caerostris extrusa draft genome.</title>
        <authorList>
            <person name="Kono N."/>
            <person name="Arakawa K."/>
        </authorList>
    </citation>
    <scope>NUCLEOTIDE SEQUENCE [LARGE SCALE GENOMIC DNA]</scope>
</reference>
<protein>
    <submittedName>
        <fullName evidence="1">Uncharacterized protein</fullName>
    </submittedName>
</protein>